<dbReference type="SUPFAM" id="SSF46785">
    <property type="entry name" value="Winged helix' DNA-binding domain"/>
    <property type="match status" value="1"/>
</dbReference>
<dbReference type="PATRIC" id="fig|1053219.3.peg.5715"/>
<dbReference type="EMBL" id="AHEN01000061">
    <property type="protein sequence ID" value="EJQ91325.1"/>
    <property type="molecule type" value="Genomic_DNA"/>
</dbReference>
<keyword evidence="1" id="KW-0805">Transcription regulation</keyword>
<dbReference type="InterPro" id="IPR036390">
    <property type="entry name" value="WH_DNA-bd_sf"/>
</dbReference>
<proteinExistence type="predicted"/>
<name>J8ES38_BACCE</name>
<dbReference type="PANTHER" id="PTHR43132">
    <property type="entry name" value="ARSENICAL RESISTANCE OPERON REPRESSOR ARSR-RELATED"/>
    <property type="match status" value="1"/>
</dbReference>
<dbReference type="Pfam" id="PF01022">
    <property type="entry name" value="HTH_5"/>
    <property type="match status" value="1"/>
</dbReference>
<dbReference type="HOGENOM" id="CLU_097806_6_2_9"/>
<dbReference type="Gene3D" id="1.10.10.10">
    <property type="entry name" value="Winged helix-like DNA-binding domain superfamily/Winged helix DNA-binding domain"/>
    <property type="match status" value="1"/>
</dbReference>
<accession>J8ES38</accession>
<organism evidence="5 6">
    <name type="scientific">Bacillus cereus MC67</name>
    <dbReference type="NCBI Taxonomy" id="1053219"/>
    <lineage>
        <taxon>Bacteria</taxon>
        <taxon>Bacillati</taxon>
        <taxon>Bacillota</taxon>
        <taxon>Bacilli</taxon>
        <taxon>Bacillales</taxon>
        <taxon>Bacillaceae</taxon>
        <taxon>Bacillus</taxon>
        <taxon>Bacillus cereus group</taxon>
    </lineage>
</organism>
<dbReference type="Proteomes" id="UP000006997">
    <property type="component" value="Unassembled WGS sequence"/>
</dbReference>
<dbReference type="PROSITE" id="PS50987">
    <property type="entry name" value="HTH_ARSR_2"/>
    <property type="match status" value="1"/>
</dbReference>
<dbReference type="RefSeq" id="WP_002162285.1">
    <property type="nucleotide sequence ID" value="NZ_JH792116.1"/>
</dbReference>
<dbReference type="InterPro" id="IPR036388">
    <property type="entry name" value="WH-like_DNA-bd_sf"/>
</dbReference>
<dbReference type="InterPro" id="IPR001845">
    <property type="entry name" value="HTH_ArsR_DNA-bd_dom"/>
</dbReference>
<evidence type="ECO:0000313" key="5">
    <source>
        <dbReference type="EMBL" id="EJQ91325.1"/>
    </source>
</evidence>
<dbReference type="InterPro" id="IPR051011">
    <property type="entry name" value="Metal_resp_trans_reg"/>
</dbReference>
<gene>
    <name evidence="5" type="ORF">II3_05586</name>
</gene>
<keyword evidence="2" id="KW-0238">DNA-binding</keyword>
<sequence>MKAVLIQDVQNEIYEDVAEFLKVMAHPVRLKIIQEVSKHRKLNVKQLTEILDIPQSTTSQHLTKMKNIVLRRKRKGIEMYYYITNEKAEQVLTLLTCTE</sequence>
<protein>
    <recommendedName>
        <fullName evidence="4">HTH arsR-type domain-containing protein</fullName>
    </recommendedName>
</protein>
<evidence type="ECO:0000313" key="6">
    <source>
        <dbReference type="Proteomes" id="UP000006997"/>
    </source>
</evidence>
<evidence type="ECO:0000256" key="3">
    <source>
        <dbReference type="ARBA" id="ARBA00023163"/>
    </source>
</evidence>
<evidence type="ECO:0000256" key="2">
    <source>
        <dbReference type="ARBA" id="ARBA00023125"/>
    </source>
</evidence>
<dbReference type="PANTHER" id="PTHR43132:SF2">
    <property type="entry name" value="ARSENICAL RESISTANCE OPERON REPRESSOR ARSR-RELATED"/>
    <property type="match status" value="1"/>
</dbReference>
<evidence type="ECO:0000256" key="1">
    <source>
        <dbReference type="ARBA" id="ARBA00023015"/>
    </source>
</evidence>
<dbReference type="CDD" id="cd00090">
    <property type="entry name" value="HTH_ARSR"/>
    <property type="match status" value="1"/>
</dbReference>
<dbReference type="GO" id="GO:0003700">
    <property type="term" value="F:DNA-binding transcription factor activity"/>
    <property type="evidence" value="ECO:0007669"/>
    <property type="project" value="InterPro"/>
</dbReference>
<reference evidence="5 6" key="1">
    <citation type="submission" date="2012-04" db="EMBL/GenBank/DDBJ databases">
        <title>The Genome Sequence of Bacillus cereus MC67.</title>
        <authorList>
            <consortium name="The Broad Institute Genome Sequencing Platform"/>
            <consortium name="The Broad Institute Genome Sequencing Center for Infectious Disease"/>
            <person name="Feldgarden M."/>
            <person name="Van der Auwera G.A."/>
            <person name="Mahillon J."/>
            <person name="Duprez V."/>
            <person name="Timmery S."/>
            <person name="Mattelet C."/>
            <person name="Dierick K."/>
            <person name="Sun M."/>
            <person name="Yu Z."/>
            <person name="Zhu L."/>
            <person name="Hu X."/>
            <person name="Shank E.B."/>
            <person name="Swiecicka I."/>
            <person name="Hansen B.M."/>
            <person name="Andrup L."/>
            <person name="Young S.K."/>
            <person name="Zeng Q."/>
            <person name="Gargeya S."/>
            <person name="Fitzgerald M."/>
            <person name="Haas B."/>
            <person name="Abouelleil A."/>
            <person name="Alvarado L."/>
            <person name="Arachchi H.M."/>
            <person name="Berlin A."/>
            <person name="Chapman S.B."/>
            <person name="Goldberg J."/>
            <person name="Griggs A."/>
            <person name="Gujja S."/>
            <person name="Hansen M."/>
            <person name="Howarth C."/>
            <person name="Imamovic A."/>
            <person name="Larimer J."/>
            <person name="McCowen C."/>
            <person name="Montmayeur A."/>
            <person name="Murphy C."/>
            <person name="Neiman D."/>
            <person name="Pearson M."/>
            <person name="Priest M."/>
            <person name="Roberts A."/>
            <person name="Saif S."/>
            <person name="Shea T."/>
            <person name="Sisk P."/>
            <person name="Sykes S."/>
            <person name="Wortman J."/>
            <person name="Nusbaum C."/>
            <person name="Birren B."/>
        </authorList>
    </citation>
    <scope>NUCLEOTIDE SEQUENCE [LARGE SCALE GENOMIC DNA]</scope>
    <source>
        <strain evidence="5 6">MC67</strain>
    </source>
</reference>
<dbReference type="InterPro" id="IPR011991">
    <property type="entry name" value="ArsR-like_HTH"/>
</dbReference>
<comment type="caution">
    <text evidence="5">The sequence shown here is derived from an EMBL/GenBank/DDBJ whole genome shotgun (WGS) entry which is preliminary data.</text>
</comment>
<dbReference type="GO" id="GO:0003677">
    <property type="term" value="F:DNA binding"/>
    <property type="evidence" value="ECO:0007669"/>
    <property type="project" value="UniProtKB-KW"/>
</dbReference>
<dbReference type="AlphaFoldDB" id="J8ES38"/>
<feature type="domain" description="HTH arsR-type" evidence="4">
    <location>
        <begin position="9"/>
        <end position="99"/>
    </location>
</feature>
<keyword evidence="3" id="KW-0804">Transcription</keyword>
<dbReference type="SMART" id="SM00418">
    <property type="entry name" value="HTH_ARSR"/>
    <property type="match status" value="1"/>
</dbReference>
<dbReference type="NCBIfam" id="NF033788">
    <property type="entry name" value="HTH_metalloreg"/>
    <property type="match status" value="1"/>
</dbReference>
<evidence type="ECO:0000259" key="4">
    <source>
        <dbReference type="PROSITE" id="PS50987"/>
    </source>
</evidence>